<feature type="signal peptide" evidence="3">
    <location>
        <begin position="1"/>
        <end position="28"/>
    </location>
</feature>
<evidence type="ECO:0000256" key="3">
    <source>
        <dbReference type="SAM" id="SignalP"/>
    </source>
</evidence>
<keyword evidence="2" id="KW-0472">Membrane</keyword>
<feature type="compositionally biased region" description="Low complexity" evidence="1">
    <location>
        <begin position="142"/>
        <end position="169"/>
    </location>
</feature>
<proteinExistence type="predicted"/>
<feature type="compositionally biased region" description="Polar residues" evidence="1">
    <location>
        <begin position="315"/>
        <end position="325"/>
    </location>
</feature>
<feature type="compositionally biased region" description="Basic residues" evidence="1">
    <location>
        <begin position="326"/>
        <end position="339"/>
    </location>
</feature>
<name>A0A6A5SXS5_9PLEO</name>
<organism evidence="4 5">
    <name type="scientific">Clathrospora elynae</name>
    <dbReference type="NCBI Taxonomy" id="706981"/>
    <lineage>
        <taxon>Eukaryota</taxon>
        <taxon>Fungi</taxon>
        <taxon>Dikarya</taxon>
        <taxon>Ascomycota</taxon>
        <taxon>Pezizomycotina</taxon>
        <taxon>Dothideomycetes</taxon>
        <taxon>Pleosporomycetidae</taxon>
        <taxon>Pleosporales</taxon>
        <taxon>Diademaceae</taxon>
        <taxon>Clathrospora</taxon>
    </lineage>
</organism>
<sequence>MAFSTALPRLSRISVVYLLASVITTAQASSLLYRQEPTCGGNTNLEQCGTGFPSSFCCPKGSACMSLNSASVQSVICCPSGSDCAFIQPITCDINQLNATLHPDNQMHLSDTNGVKLDKCGDNCCPPGYNCQSGMCSKDASPTTSPSPTSTAKPTSSPTNPASASQTSTCPIASPVSTSQTFDGRSFAAGFFPGIVIGALSTIALLWTIRKRRESQANKQRYSGDFGHVARQISDPIYDPQQAARTDFMRRGSHSAQTTPNSTDRILQGMKEMGKAEHGFTPRIKSMWDRTPKLNFGFGTTGLPANPAPAVRAGNNYNDPYTTPRQKPKRIHSVRRTSSRRTSAQRPEMARAGSSETIDILMPAPSFLLPPQAPGMRGDNRLTSDSSNTTFTKLMERAGFDEQGTQEVRDWRTPRR</sequence>
<evidence type="ECO:0000313" key="4">
    <source>
        <dbReference type="EMBL" id="KAF1945475.1"/>
    </source>
</evidence>
<feature type="region of interest" description="Disordered" evidence="1">
    <location>
        <begin position="371"/>
        <end position="416"/>
    </location>
</feature>
<accession>A0A6A5SXS5</accession>
<keyword evidence="2" id="KW-1133">Transmembrane helix</keyword>
<evidence type="ECO:0008006" key="6">
    <source>
        <dbReference type="Google" id="ProtNLM"/>
    </source>
</evidence>
<feature type="transmembrane region" description="Helical" evidence="2">
    <location>
        <begin position="187"/>
        <end position="209"/>
    </location>
</feature>
<feature type="compositionally biased region" description="Basic and acidic residues" evidence="1">
    <location>
        <begin position="407"/>
        <end position="416"/>
    </location>
</feature>
<dbReference type="Proteomes" id="UP000800038">
    <property type="component" value="Unassembled WGS sequence"/>
</dbReference>
<keyword evidence="3" id="KW-0732">Signal</keyword>
<dbReference type="OrthoDB" id="5338512at2759"/>
<dbReference type="EMBL" id="ML976009">
    <property type="protein sequence ID" value="KAF1945475.1"/>
    <property type="molecule type" value="Genomic_DNA"/>
</dbReference>
<dbReference type="AlphaFoldDB" id="A0A6A5SXS5"/>
<evidence type="ECO:0000313" key="5">
    <source>
        <dbReference type="Proteomes" id="UP000800038"/>
    </source>
</evidence>
<evidence type="ECO:0000256" key="1">
    <source>
        <dbReference type="SAM" id="MobiDB-lite"/>
    </source>
</evidence>
<reference evidence="4" key="1">
    <citation type="journal article" date="2020" name="Stud. Mycol.">
        <title>101 Dothideomycetes genomes: a test case for predicting lifestyles and emergence of pathogens.</title>
        <authorList>
            <person name="Haridas S."/>
            <person name="Albert R."/>
            <person name="Binder M."/>
            <person name="Bloem J."/>
            <person name="Labutti K."/>
            <person name="Salamov A."/>
            <person name="Andreopoulos B."/>
            <person name="Baker S."/>
            <person name="Barry K."/>
            <person name="Bills G."/>
            <person name="Bluhm B."/>
            <person name="Cannon C."/>
            <person name="Castanera R."/>
            <person name="Culley D."/>
            <person name="Daum C."/>
            <person name="Ezra D."/>
            <person name="Gonzalez J."/>
            <person name="Henrissat B."/>
            <person name="Kuo A."/>
            <person name="Liang C."/>
            <person name="Lipzen A."/>
            <person name="Lutzoni F."/>
            <person name="Magnuson J."/>
            <person name="Mondo S."/>
            <person name="Nolan M."/>
            <person name="Ohm R."/>
            <person name="Pangilinan J."/>
            <person name="Park H.-J."/>
            <person name="Ramirez L."/>
            <person name="Alfaro M."/>
            <person name="Sun H."/>
            <person name="Tritt A."/>
            <person name="Yoshinaga Y."/>
            <person name="Zwiers L.-H."/>
            <person name="Turgeon B."/>
            <person name="Goodwin S."/>
            <person name="Spatafora J."/>
            <person name="Crous P."/>
            <person name="Grigoriev I."/>
        </authorList>
    </citation>
    <scope>NUCLEOTIDE SEQUENCE</scope>
    <source>
        <strain evidence="4">CBS 161.51</strain>
    </source>
</reference>
<keyword evidence="5" id="KW-1185">Reference proteome</keyword>
<feature type="region of interest" description="Disordered" evidence="1">
    <location>
        <begin position="142"/>
        <end position="171"/>
    </location>
</feature>
<keyword evidence="2" id="KW-0812">Transmembrane</keyword>
<protein>
    <recommendedName>
        <fullName evidence="6">Mid2 domain-containing protein</fullName>
    </recommendedName>
</protein>
<feature type="region of interest" description="Disordered" evidence="1">
    <location>
        <begin position="307"/>
        <end position="355"/>
    </location>
</feature>
<feature type="compositionally biased region" description="Polar residues" evidence="1">
    <location>
        <begin position="381"/>
        <end position="392"/>
    </location>
</feature>
<gene>
    <name evidence="4" type="ORF">EJ02DRAFT_451506</name>
</gene>
<feature type="chain" id="PRO_5025368337" description="Mid2 domain-containing protein" evidence="3">
    <location>
        <begin position="29"/>
        <end position="416"/>
    </location>
</feature>
<evidence type="ECO:0000256" key="2">
    <source>
        <dbReference type="SAM" id="Phobius"/>
    </source>
</evidence>